<dbReference type="EMBL" id="BMCH01000004">
    <property type="protein sequence ID" value="GGC32572.1"/>
    <property type="molecule type" value="Genomic_DNA"/>
</dbReference>
<keyword evidence="2" id="KW-1185">Reference proteome</keyword>
<evidence type="ECO:0000313" key="1">
    <source>
        <dbReference type="EMBL" id="GGC32572.1"/>
    </source>
</evidence>
<name>A0ABQ1M0B3_9PROT</name>
<dbReference type="RefSeq" id="WP_188426410.1">
    <property type="nucleotide sequence ID" value="NZ_BMCH01000004.1"/>
</dbReference>
<comment type="caution">
    <text evidence="1">The sequence shown here is derived from an EMBL/GenBank/DDBJ whole genome shotgun (WGS) entry which is preliminary data.</text>
</comment>
<gene>
    <name evidence="1" type="ORF">GCM10007207_17570</name>
</gene>
<sequence>MKSHITTMATAMIFTSCLCSCHKKQEHTAELNLKDVNCHTLDKTGLCEEKYGANGFEIAEIPEEYREQFLTECGATIPCDVVLTVPSDISIKKGICRIVRMEWKLTM</sequence>
<protein>
    <recommendedName>
        <fullName evidence="3">Lipoprotein</fullName>
    </recommendedName>
</protein>
<dbReference type="Proteomes" id="UP000637769">
    <property type="component" value="Unassembled WGS sequence"/>
</dbReference>
<proteinExistence type="predicted"/>
<reference evidence="2" key="1">
    <citation type="journal article" date="2019" name="Int. J. Syst. Evol. Microbiol.">
        <title>The Global Catalogue of Microorganisms (GCM) 10K type strain sequencing project: providing services to taxonomists for standard genome sequencing and annotation.</title>
        <authorList>
            <consortium name="The Broad Institute Genomics Platform"/>
            <consortium name="The Broad Institute Genome Sequencing Center for Infectious Disease"/>
            <person name="Wu L."/>
            <person name="Ma J."/>
        </authorList>
    </citation>
    <scope>NUCLEOTIDE SEQUENCE [LARGE SCALE GENOMIC DNA]</scope>
    <source>
        <strain evidence="2">CCM 7132</strain>
    </source>
</reference>
<evidence type="ECO:0000313" key="2">
    <source>
        <dbReference type="Proteomes" id="UP000637769"/>
    </source>
</evidence>
<accession>A0ABQ1M0B3</accession>
<evidence type="ECO:0008006" key="3">
    <source>
        <dbReference type="Google" id="ProtNLM"/>
    </source>
</evidence>
<dbReference type="PROSITE" id="PS51257">
    <property type="entry name" value="PROKAR_LIPOPROTEIN"/>
    <property type="match status" value="1"/>
</dbReference>
<organism evidence="1 2">
    <name type="scientific">Asaia siamensis</name>
    <dbReference type="NCBI Taxonomy" id="110479"/>
    <lineage>
        <taxon>Bacteria</taxon>
        <taxon>Pseudomonadati</taxon>
        <taxon>Pseudomonadota</taxon>
        <taxon>Alphaproteobacteria</taxon>
        <taxon>Acetobacterales</taxon>
        <taxon>Acetobacteraceae</taxon>
        <taxon>Asaia</taxon>
    </lineage>
</organism>